<comment type="similarity">
    <text evidence="1">Belongs to the peptidase M24B family.</text>
</comment>
<dbReference type="GO" id="GO:0004177">
    <property type="term" value="F:aminopeptidase activity"/>
    <property type="evidence" value="ECO:0007669"/>
    <property type="project" value="UniProtKB-KW"/>
</dbReference>
<keyword evidence="2" id="KW-0479">Metal-binding</keyword>
<evidence type="ECO:0000256" key="3">
    <source>
        <dbReference type="ARBA" id="ARBA00022801"/>
    </source>
</evidence>
<dbReference type="AlphaFoldDB" id="A0A195BJZ8"/>
<feature type="domain" description="Peptidase M24 C-terminal" evidence="6">
    <location>
        <begin position="553"/>
        <end position="615"/>
    </location>
</feature>
<evidence type="ECO:0000259" key="4">
    <source>
        <dbReference type="Pfam" id="PF00557"/>
    </source>
</evidence>
<dbReference type="GO" id="GO:0046872">
    <property type="term" value="F:metal ion binding"/>
    <property type="evidence" value="ECO:0007669"/>
    <property type="project" value="UniProtKB-KW"/>
</dbReference>
<protein>
    <submittedName>
        <fullName evidence="7">Xaa-Pro aminopeptidase 2</fullName>
    </submittedName>
</protein>
<dbReference type="InterPro" id="IPR050422">
    <property type="entry name" value="X-Pro_aminopeptidase_P"/>
</dbReference>
<proteinExistence type="inferred from homology"/>
<dbReference type="FunFam" id="3.40.350.10:FF:000003">
    <property type="entry name" value="Xaa-pro aminopeptidase P"/>
    <property type="match status" value="1"/>
</dbReference>
<dbReference type="Pfam" id="PF00557">
    <property type="entry name" value="Peptidase_M24"/>
    <property type="match status" value="1"/>
</dbReference>
<keyword evidence="7" id="KW-0031">Aminopeptidase</keyword>
<dbReference type="SUPFAM" id="SSF55920">
    <property type="entry name" value="Creatinase/aminopeptidase"/>
    <property type="match status" value="1"/>
</dbReference>
<evidence type="ECO:0000259" key="5">
    <source>
        <dbReference type="Pfam" id="PF01321"/>
    </source>
</evidence>
<evidence type="ECO:0000313" key="7">
    <source>
        <dbReference type="EMBL" id="KYM85498.1"/>
    </source>
</evidence>
<dbReference type="SUPFAM" id="SSF53092">
    <property type="entry name" value="Creatinase/prolidase N-terminal domain"/>
    <property type="match status" value="1"/>
</dbReference>
<dbReference type="EMBL" id="KQ976453">
    <property type="protein sequence ID" value="KYM85498.1"/>
    <property type="molecule type" value="Genomic_DNA"/>
</dbReference>
<sequence>MKCAAGLTKANTSTLLNPEHNYNGAERLYCPANAYVGNQPVDRQDSSLRLRQLRSEMIRVVAIQGPPLNGYIVTSDDEHQTVSFISHGRDGPLESDTVDPHDMRREFLTGFHGSAGIAIVTINKAILWTDGRYYVQANHQLNCNWILMKQGEHDVPTITEWLMQEFQNQSEVRIGANPKLIPAFTWETWEHELANSSVRLVAVHNDLVDLIWQVGRPKYNPHAAYPLTDEYSGKSWQEKIQSIRLEMEYSSVDALVITALDEIAWLFNVRGYDLPHTPVLRAYAIITHESLHLYAPRQKILRSVDIHLKIDFCSHANCVKWHNYTDIWYDLRTMSQAWNTVWLPSPYGYSPGASKEIYNSIPPEKRLAKASPIIDLRAEKNKVEVTAYMEEQYKLDSEGWDEMQVVRVINEIRYEQDGNRGIAFPTIAGYGPHAAMPHYEPNNLTNIKIGTTSTLMIDSGGQYLDGTTDVTRTLHLGMPTDEQKKAYTRVLIGSIELSSLIFPNDLSTDQLDVIARRSLWSSGYDYMHGTGHGIGHFSSVHEFSCKSHNGQRFLKFRDVTLVPYEPKLIKINMLTSPHRRWLNNYNKRIREEVGAELKKNLKMKAFYWMMAKTMTIPETGSYYFPDNSQAMPSTNRQFHTLVIIIAIYHIIKSKRYSNTTLCIYYNLFTETRMMHQFLLQISQEYATKLGNTSRLPNICQKLQTFFVLTF</sequence>
<dbReference type="InterPro" id="IPR029149">
    <property type="entry name" value="Creatin/AminoP/Spt16_N"/>
</dbReference>
<dbReference type="Gene3D" id="3.90.230.10">
    <property type="entry name" value="Creatinase/methionine aminopeptidase superfamily"/>
    <property type="match status" value="2"/>
</dbReference>
<dbReference type="InterPro" id="IPR036005">
    <property type="entry name" value="Creatinase/aminopeptidase-like"/>
</dbReference>
<keyword evidence="7" id="KW-0645">Protease</keyword>
<keyword evidence="3" id="KW-0378">Hydrolase</keyword>
<dbReference type="Gene3D" id="3.40.350.10">
    <property type="entry name" value="Creatinase/prolidase N-terminal domain"/>
    <property type="match status" value="2"/>
</dbReference>
<keyword evidence="8" id="KW-1185">Reference proteome</keyword>
<dbReference type="InterPro" id="IPR032416">
    <property type="entry name" value="Peptidase_M24_C"/>
</dbReference>
<dbReference type="PANTHER" id="PTHR43763">
    <property type="entry name" value="XAA-PRO AMINOPEPTIDASE 1"/>
    <property type="match status" value="1"/>
</dbReference>
<dbReference type="Pfam" id="PF01321">
    <property type="entry name" value="Creatinase_N"/>
    <property type="match status" value="1"/>
</dbReference>
<evidence type="ECO:0000256" key="1">
    <source>
        <dbReference type="ARBA" id="ARBA00008766"/>
    </source>
</evidence>
<dbReference type="Pfam" id="PF16188">
    <property type="entry name" value="Peptidase_M24_C"/>
    <property type="match status" value="1"/>
</dbReference>
<name>A0A195BJZ8_9HYME</name>
<feature type="domain" description="Creatinase N-terminal" evidence="5">
    <location>
        <begin position="104"/>
        <end position="204"/>
    </location>
</feature>
<accession>A0A195BJZ8</accession>
<evidence type="ECO:0000256" key="2">
    <source>
        <dbReference type="ARBA" id="ARBA00022723"/>
    </source>
</evidence>
<dbReference type="GO" id="GO:0005737">
    <property type="term" value="C:cytoplasm"/>
    <property type="evidence" value="ECO:0007669"/>
    <property type="project" value="UniProtKB-ARBA"/>
</dbReference>
<evidence type="ECO:0000259" key="6">
    <source>
        <dbReference type="Pfam" id="PF16188"/>
    </source>
</evidence>
<gene>
    <name evidence="7" type="ORF">ALC53_04742</name>
</gene>
<dbReference type="Proteomes" id="UP000078540">
    <property type="component" value="Unassembled WGS sequence"/>
</dbReference>
<feature type="domain" description="Peptidase M24" evidence="4">
    <location>
        <begin position="397"/>
        <end position="544"/>
    </location>
</feature>
<dbReference type="InterPro" id="IPR000994">
    <property type="entry name" value="Pept_M24"/>
</dbReference>
<reference evidence="7 8" key="1">
    <citation type="submission" date="2015-09" db="EMBL/GenBank/DDBJ databases">
        <title>Atta colombica WGS genome.</title>
        <authorList>
            <person name="Nygaard S."/>
            <person name="Hu H."/>
            <person name="Boomsma J."/>
            <person name="Zhang G."/>
        </authorList>
    </citation>
    <scope>NUCLEOTIDE SEQUENCE [LARGE SCALE GENOMIC DNA]</scope>
    <source>
        <strain evidence="7">Treedump-2</strain>
        <tissue evidence="7">Whole body</tissue>
    </source>
</reference>
<dbReference type="Pfam" id="PF16189">
    <property type="entry name" value="Creatinase_N_2"/>
    <property type="match status" value="1"/>
</dbReference>
<organism evidence="7 8">
    <name type="scientific">Atta colombica</name>
    <dbReference type="NCBI Taxonomy" id="520822"/>
    <lineage>
        <taxon>Eukaryota</taxon>
        <taxon>Metazoa</taxon>
        <taxon>Ecdysozoa</taxon>
        <taxon>Arthropoda</taxon>
        <taxon>Hexapoda</taxon>
        <taxon>Insecta</taxon>
        <taxon>Pterygota</taxon>
        <taxon>Neoptera</taxon>
        <taxon>Endopterygota</taxon>
        <taxon>Hymenoptera</taxon>
        <taxon>Apocrita</taxon>
        <taxon>Aculeata</taxon>
        <taxon>Formicoidea</taxon>
        <taxon>Formicidae</taxon>
        <taxon>Myrmicinae</taxon>
        <taxon>Atta</taxon>
    </lineage>
</organism>
<dbReference type="PANTHER" id="PTHR43763:SF6">
    <property type="entry name" value="XAA-PRO AMINOPEPTIDASE 1"/>
    <property type="match status" value="1"/>
</dbReference>
<evidence type="ECO:0000313" key="8">
    <source>
        <dbReference type="Proteomes" id="UP000078540"/>
    </source>
</evidence>
<dbReference type="STRING" id="520822.A0A195BJZ8"/>
<dbReference type="InterPro" id="IPR000587">
    <property type="entry name" value="Creatinase_N"/>
</dbReference>